<reference evidence="1 2" key="1">
    <citation type="submission" date="2019-08" db="EMBL/GenBank/DDBJ databases">
        <title>In-depth cultivation of the pig gut microbiome towards novel bacterial diversity and tailored functional studies.</title>
        <authorList>
            <person name="Wylensek D."/>
            <person name="Hitch T.C.A."/>
            <person name="Clavel T."/>
        </authorList>
    </citation>
    <scope>NUCLEOTIDE SEQUENCE [LARGE SCALE GENOMIC DNA]</scope>
    <source>
        <strain evidence="1 2">LKV-472-APC-3</strain>
    </source>
</reference>
<evidence type="ECO:0000313" key="1">
    <source>
        <dbReference type="EMBL" id="MSS56820.1"/>
    </source>
</evidence>
<dbReference type="EMBL" id="VUMR01000045">
    <property type="protein sequence ID" value="MSS56820.1"/>
    <property type="molecule type" value="Genomic_DNA"/>
</dbReference>
<name>A0A6N7V3T9_9FIRM</name>
<protein>
    <submittedName>
        <fullName evidence="1">Uncharacterized protein</fullName>
    </submittedName>
</protein>
<proteinExistence type="predicted"/>
<dbReference type="RefSeq" id="WP_154556388.1">
    <property type="nucleotide sequence ID" value="NZ_JAQXZU010000110.1"/>
</dbReference>
<keyword evidence="2" id="KW-1185">Reference proteome</keyword>
<dbReference type="Proteomes" id="UP000434241">
    <property type="component" value="Unassembled WGS sequence"/>
</dbReference>
<accession>A0A6N7V3T9</accession>
<gene>
    <name evidence="1" type="ORF">FYJ55_07965</name>
</gene>
<dbReference type="AlphaFoldDB" id="A0A6N7V3T9"/>
<comment type="caution">
    <text evidence="1">The sequence shown here is derived from an EMBL/GenBank/DDBJ whole genome shotgun (WGS) entry which is preliminary data.</text>
</comment>
<sequence>MKIRLHVVVDKEDDAVVEVVQNALNEICSKMSYSPSRLQPSLAGCMEFYATSDLSEDEIHDLLSKLNNDWDGENDDCQAYSFNTTMFHPNVYYLQFQSF</sequence>
<dbReference type="GeneID" id="93159229"/>
<organism evidence="1 2">
    <name type="scientific">Holdemanella porci</name>
    <dbReference type="NCBI Taxonomy" id="2652276"/>
    <lineage>
        <taxon>Bacteria</taxon>
        <taxon>Bacillati</taxon>
        <taxon>Bacillota</taxon>
        <taxon>Erysipelotrichia</taxon>
        <taxon>Erysipelotrichales</taxon>
        <taxon>Erysipelotrichaceae</taxon>
        <taxon>Holdemanella</taxon>
    </lineage>
</organism>
<evidence type="ECO:0000313" key="2">
    <source>
        <dbReference type="Proteomes" id="UP000434241"/>
    </source>
</evidence>